<dbReference type="GO" id="GO:0090729">
    <property type="term" value="F:toxin activity"/>
    <property type="evidence" value="ECO:0007669"/>
    <property type="project" value="UniProtKB-KW"/>
</dbReference>
<dbReference type="GO" id="GO:0044218">
    <property type="term" value="C:other organism cell membrane"/>
    <property type="evidence" value="ECO:0007669"/>
    <property type="project" value="UniProtKB-KW"/>
</dbReference>
<keyword evidence="5" id="KW-1052">Target cell membrane</keyword>
<keyword evidence="11" id="KW-0472">Membrane</keyword>
<dbReference type="PANTHER" id="PTHR24189:SF50">
    <property type="entry name" value="ANKYRIN REPEAT AND SOCS BOX PROTEIN 2"/>
    <property type="match status" value="1"/>
</dbReference>
<protein>
    <submittedName>
        <fullName evidence="13">Kinase D-interacting substrate of 220 kDa B like protein</fullName>
    </submittedName>
</protein>
<keyword evidence="9" id="KW-0638">Presynaptic neurotoxin</keyword>
<dbReference type="InterPro" id="IPR036770">
    <property type="entry name" value="Ankyrin_rpt-contain_sf"/>
</dbReference>
<proteinExistence type="predicted"/>
<gene>
    <name evidence="13" type="ORF">HNY73_016798</name>
</gene>
<keyword evidence="3" id="KW-0268">Exocytosis</keyword>
<keyword evidence="8" id="KW-0677">Repeat</keyword>
<keyword evidence="4" id="KW-0964">Secreted</keyword>
<keyword evidence="7" id="KW-0528">Neurotoxin</keyword>
<dbReference type="Proteomes" id="UP000807504">
    <property type="component" value="Unassembled WGS sequence"/>
</dbReference>
<dbReference type="GO" id="GO:0016301">
    <property type="term" value="F:kinase activity"/>
    <property type="evidence" value="ECO:0007669"/>
    <property type="project" value="UniProtKB-KW"/>
</dbReference>
<keyword evidence="13" id="KW-0418">Kinase</keyword>
<evidence type="ECO:0000313" key="13">
    <source>
        <dbReference type="EMBL" id="KAF8774222.1"/>
    </source>
</evidence>
<evidence type="ECO:0000313" key="14">
    <source>
        <dbReference type="Proteomes" id="UP000807504"/>
    </source>
</evidence>
<accession>A0A8T0EJV3</accession>
<evidence type="ECO:0000256" key="3">
    <source>
        <dbReference type="ARBA" id="ARBA00022483"/>
    </source>
</evidence>
<keyword evidence="10 12" id="KW-0040">ANK repeat</keyword>
<comment type="caution">
    <text evidence="13">The sequence shown here is derived from an EMBL/GenBank/DDBJ whole genome shotgun (WGS) entry which is preliminary data.</text>
</comment>
<evidence type="ECO:0000256" key="5">
    <source>
        <dbReference type="ARBA" id="ARBA00022537"/>
    </source>
</evidence>
<reference evidence="13" key="2">
    <citation type="submission" date="2020-06" db="EMBL/GenBank/DDBJ databases">
        <authorList>
            <person name="Sheffer M."/>
        </authorList>
    </citation>
    <scope>NUCLEOTIDE SEQUENCE</scope>
</reference>
<evidence type="ECO:0000256" key="10">
    <source>
        <dbReference type="ARBA" id="ARBA00023043"/>
    </source>
</evidence>
<dbReference type="PROSITE" id="PS50088">
    <property type="entry name" value="ANK_REPEAT"/>
    <property type="match status" value="3"/>
</dbReference>
<feature type="repeat" description="ANK" evidence="12">
    <location>
        <begin position="151"/>
        <end position="183"/>
    </location>
</feature>
<dbReference type="GO" id="GO:0005576">
    <property type="term" value="C:extracellular region"/>
    <property type="evidence" value="ECO:0007669"/>
    <property type="project" value="UniProtKB-SubCell"/>
</dbReference>
<evidence type="ECO:0000256" key="8">
    <source>
        <dbReference type="ARBA" id="ARBA00022737"/>
    </source>
</evidence>
<feature type="repeat" description="ANK" evidence="12">
    <location>
        <begin position="37"/>
        <end position="71"/>
    </location>
</feature>
<dbReference type="PROSITE" id="PS50297">
    <property type="entry name" value="ANK_REP_REGION"/>
    <property type="match status" value="2"/>
</dbReference>
<keyword evidence="11" id="KW-1053">Target membrane</keyword>
<dbReference type="InterPro" id="IPR002110">
    <property type="entry name" value="Ankyrin_rpt"/>
</dbReference>
<evidence type="ECO:0000256" key="11">
    <source>
        <dbReference type="ARBA" id="ARBA00023298"/>
    </source>
</evidence>
<dbReference type="GO" id="GO:0044231">
    <property type="term" value="C:host cell presynaptic membrane"/>
    <property type="evidence" value="ECO:0007669"/>
    <property type="project" value="UniProtKB-KW"/>
</dbReference>
<dbReference type="GO" id="GO:0006887">
    <property type="term" value="P:exocytosis"/>
    <property type="evidence" value="ECO:0007669"/>
    <property type="project" value="UniProtKB-KW"/>
</dbReference>
<dbReference type="PANTHER" id="PTHR24189">
    <property type="entry name" value="MYOTROPHIN"/>
    <property type="match status" value="1"/>
</dbReference>
<evidence type="ECO:0000256" key="1">
    <source>
        <dbReference type="ARBA" id="ARBA00004175"/>
    </source>
</evidence>
<evidence type="ECO:0000256" key="2">
    <source>
        <dbReference type="ARBA" id="ARBA00004613"/>
    </source>
</evidence>
<reference evidence="13" key="1">
    <citation type="journal article" date="2020" name="bioRxiv">
        <title>Chromosome-level reference genome of the European wasp spider Argiope bruennichi: a resource for studies on range expansion and evolutionary adaptation.</title>
        <authorList>
            <person name="Sheffer M.M."/>
            <person name="Hoppe A."/>
            <person name="Krehenwinkel H."/>
            <person name="Uhl G."/>
            <person name="Kuss A.W."/>
            <person name="Jensen L."/>
            <person name="Jensen C."/>
            <person name="Gillespie R.G."/>
            <person name="Hoff K.J."/>
            <person name="Prost S."/>
        </authorList>
    </citation>
    <scope>NUCLEOTIDE SEQUENCE</scope>
</reference>
<dbReference type="SMART" id="SM00248">
    <property type="entry name" value="ANK"/>
    <property type="match status" value="6"/>
</dbReference>
<dbReference type="AlphaFoldDB" id="A0A8T0EJV3"/>
<dbReference type="InterPro" id="IPR050745">
    <property type="entry name" value="Multifunctional_regulatory"/>
</dbReference>
<evidence type="ECO:0000256" key="4">
    <source>
        <dbReference type="ARBA" id="ARBA00022525"/>
    </source>
</evidence>
<evidence type="ECO:0000256" key="9">
    <source>
        <dbReference type="ARBA" id="ARBA00023028"/>
    </source>
</evidence>
<keyword evidence="13" id="KW-0808">Transferase</keyword>
<dbReference type="Pfam" id="PF13857">
    <property type="entry name" value="Ank_5"/>
    <property type="match status" value="1"/>
</dbReference>
<keyword evidence="14" id="KW-1185">Reference proteome</keyword>
<dbReference type="Pfam" id="PF12796">
    <property type="entry name" value="Ank_2"/>
    <property type="match status" value="1"/>
</dbReference>
<evidence type="ECO:0000256" key="7">
    <source>
        <dbReference type="ARBA" id="ARBA00022699"/>
    </source>
</evidence>
<feature type="repeat" description="ANK" evidence="12">
    <location>
        <begin position="72"/>
        <end position="104"/>
    </location>
</feature>
<dbReference type="EMBL" id="JABXBU010002227">
    <property type="protein sequence ID" value="KAF8774222.1"/>
    <property type="molecule type" value="Genomic_DNA"/>
</dbReference>
<organism evidence="13 14">
    <name type="scientific">Argiope bruennichi</name>
    <name type="common">Wasp spider</name>
    <name type="synonym">Aranea bruennichi</name>
    <dbReference type="NCBI Taxonomy" id="94029"/>
    <lineage>
        <taxon>Eukaryota</taxon>
        <taxon>Metazoa</taxon>
        <taxon>Ecdysozoa</taxon>
        <taxon>Arthropoda</taxon>
        <taxon>Chelicerata</taxon>
        <taxon>Arachnida</taxon>
        <taxon>Araneae</taxon>
        <taxon>Araneomorphae</taxon>
        <taxon>Entelegynae</taxon>
        <taxon>Araneoidea</taxon>
        <taxon>Araneidae</taxon>
        <taxon>Argiope</taxon>
    </lineage>
</organism>
<name>A0A8T0EJV3_ARGBR</name>
<evidence type="ECO:0000256" key="12">
    <source>
        <dbReference type="PROSITE-ProRule" id="PRU00023"/>
    </source>
</evidence>
<comment type="subcellular location">
    <subcellularLocation>
        <location evidence="2">Secreted</location>
    </subcellularLocation>
    <subcellularLocation>
        <location evidence="1">Target cell membrane</location>
    </subcellularLocation>
</comment>
<dbReference type="Gene3D" id="1.25.40.20">
    <property type="entry name" value="Ankyrin repeat-containing domain"/>
    <property type="match status" value="2"/>
</dbReference>
<evidence type="ECO:0000256" key="6">
    <source>
        <dbReference type="ARBA" id="ARBA00022656"/>
    </source>
</evidence>
<keyword evidence="6" id="KW-0800">Toxin</keyword>
<sequence length="417" mass="47961">MDYNDRLLHDLVLSDNNIELLRKELAKGKYSNLTDSSGETLLHIAAKSIYDNPGIVQELINAGADVCGLDRYFSTPLHFAVICGKRKVVDVLLETEIPINQKNYLGITALHYAINKNASPLFNIPGMPVDLYIIKKLLDHRLINVDAIDSYHQTPLILAIKNDHLETVKMLLNKNASVDTADDFGHTPLHHALFYRNNRIVVALLLKQANLLRISEGGETPLDIITNLESVEFARTCLKVIAFNYSLKELLTNKLIQFPELWQFLNKCWNEIDYMKSDVIANELTVFDFFSKCAAQPGFDNPILQIYKPVVEKLLTGNYPVYLSYILNRISKSVMYTILEVYINEKYCNKPCAMEYFTGFFKMIKTGLLCEYLSNEDIFCLIVAFTDMTKSEYLLDFNEHEWYLTDLWDVYPDEHFC</sequence>
<dbReference type="SUPFAM" id="SSF48403">
    <property type="entry name" value="Ankyrin repeat"/>
    <property type="match status" value="1"/>
</dbReference>